<dbReference type="GeneID" id="34519116"/>
<dbReference type="OrthoDB" id="10005898at2759"/>
<reference evidence="1" key="2">
    <citation type="submission" date="2014-02" db="EMBL/GenBank/DDBJ databases">
        <title>Complete DNA sequence of /Kuraishia capsulata/ illustrates novel genomic features among budding yeasts (/Saccharomycotina/).</title>
        <authorList>
            <person name="Morales L."/>
            <person name="Noel B."/>
            <person name="Porcel B."/>
            <person name="Marcet-Houben M."/>
            <person name="Hullo M-F."/>
            <person name="Sacerdot C."/>
            <person name="Tekaia F."/>
            <person name="Leh-Louis V."/>
            <person name="Despons L."/>
            <person name="Khanna V."/>
            <person name="Aury J-M."/>
            <person name="Barbe V."/>
            <person name="Couloux A."/>
            <person name="Labadie K."/>
            <person name="Pelletier E."/>
            <person name="Souciet J-L."/>
            <person name="Boekhout T."/>
            <person name="Gabaldon T."/>
            <person name="Wincker P."/>
            <person name="Dujon B."/>
        </authorList>
    </citation>
    <scope>NUCLEOTIDE SEQUENCE</scope>
    <source>
        <strain evidence="1">CBS 1993</strain>
    </source>
</reference>
<proteinExistence type="predicted"/>
<evidence type="ECO:0000313" key="2">
    <source>
        <dbReference type="Proteomes" id="UP000019384"/>
    </source>
</evidence>
<dbReference type="STRING" id="1382522.W6MLK4"/>
<evidence type="ECO:0000313" key="1">
    <source>
        <dbReference type="EMBL" id="CDK25717.1"/>
    </source>
</evidence>
<gene>
    <name evidence="1" type="ORF">KUCA_T00001687001</name>
</gene>
<reference evidence="1" key="1">
    <citation type="submission" date="2013-12" db="EMBL/GenBank/DDBJ databases">
        <authorList>
            <person name="Genoscope - CEA"/>
        </authorList>
    </citation>
    <scope>NUCLEOTIDE SEQUENCE</scope>
    <source>
        <strain evidence="1">CBS 1993</strain>
    </source>
</reference>
<keyword evidence="2" id="KW-1185">Reference proteome</keyword>
<dbReference type="EMBL" id="HG793126">
    <property type="protein sequence ID" value="CDK25717.1"/>
    <property type="molecule type" value="Genomic_DNA"/>
</dbReference>
<dbReference type="HOGENOM" id="CLU_052213_0_1_1"/>
<dbReference type="RefSeq" id="XP_022457728.1">
    <property type="nucleotide sequence ID" value="XM_022603892.1"/>
</dbReference>
<dbReference type="AlphaFoldDB" id="W6MLK4"/>
<sequence length="320" mass="35974">MVAISKLAPSRIANRAGRRLAYLCRLLTNEEFYNHLNGPLADPVALDSTLSTICYFFLFIAEVIRMRPTLIKHLKIVLRKLLALVLTSLKRSAFGSLKNHVEPTLLSWSSRLDNKEAKEPEAIEPQVNALDITSSKLRSISNYISDIRIFVRLWGIPALTAFGISEIKQTRKSGQSRVSRWLNYIDVVSIVAYQPLENVGFLADHKWTHHPDSVAGEVGLWYYVVSSRLWAIYVVLEVVKLAKEYVISIRNGSRIPLLENSAFSRGLVSNLANLPLTVHWSLPEGCLPDIVVGFLGTFSSALNTRESWSAVFRDIRALDV</sequence>
<organism evidence="1 2">
    <name type="scientific">Kuraishia capsulata CBS 1993</name>
    <dbReference type="NCBI Taxonomy" id="1382522"/>
    <lineage>
        <taxon>Eukaryota</taxon>
        <taxon>Fungi</taxon>
        <taxon>Dikarya</taxon>
        <taxon>Ascomycota</taxon>
        <taxon>Saccharomycotina</taxon>
        <taxon>Pichiomycetes</taxon>
        <taxon>Pichiales</taxon>
        <taxon>Pichiaceae</taxon>
        <taxon>Kuraishia</taxon>
    </lineage>
</organism>
<name>W6MLK4_9ASCO</name>
<protein>
    <submittedName>
        <fullName evidence="1">Uncharacterized protein</fullName>
    </submittedName>
</protein>
<dbReference type="Proteomes" id="UP000019384">
    <property type="component" value="Unassembled WGS sequence"/>
</dbReference>
<accession>W6MLK4</accession>